<accession>A0ABV0BWB6</accession>
<name>A0ABV0BWB6_9SPHI</name>
<dbReference type="RefSeq" id="WP_346581869.1">
    <property type="nucleotide sequence ID" value="NZ_JBDJNQ010000009.1"/>
</dbReference>
<gene>
    <name evidence="1" type="ORF">ABE541_17580</name>
</gene>
<evidence type="ECO:0008006" key="3">
    <source>
        <dbReference type="Google" id="ProtNLM"/>
    </source>
</evidence>
<comment type="caution">
    <text evidence="1">The sequence shown here is derived from an EMBL/GenBank/DDBJ whole genome shotgun (WGS) entry which is preliminary data.</text>
</comment>
<evidence type="ECO:0000313" key="1">
    <source>
        <dbReference type="EMBL" id="MEN5379079.1"/>
    </source>
</evidence>
<dbReference type="EMBL" id="JBDJNQ010000009">
    <property type="protein sequence ID" value="MEN5379079.1"/>
    <property type="molecule type" value="Genomic_DNA"/>
</dbReference>
<organism evidence="1 2">
    <name type="scientific">Sphingobacterium kitahiroshimense</name>
    <dbReference type="NCBI Taxonomy" id="470446"/>
    <lineage>
        <taxon>Bacteria</taxon>
        <taxon>Pseudomonadati</taxon>
        <taxon>Bacteroidota</taxon>
        <taxon>Sphingobacteriia</taxon>
        <taxon>Sphingobacteriales</taxon>
        <taxon>Sphingobacteriaceae</taxon>
        <taxon>Sphingobacterium</taxon>
    </lineage>
</organism>
<proteinExistence type="predicted"/>
<reference evidence="1 2" key="1">
    <citation type="submission" date="2024-04" db="EMBL/GenBank/DDBJ databases">
        <title>WGS of bacteria from Torrens River.</title>
        <authorList>
            <person name="Wyrsch E.R."/>
            <person name="Drigo B."/>
        </authorList>
    </citation>
    <scope>NUCLEOTIDE SEQUENCE [LARGE SCALE GENOMIC DNA]</scope>
    <source>
        <strain evidence="1 2">TWI391</strain>
    </source>
</reference>
<dbReference type="Proteomes" id="UP001409291">
    <property type="component" value="Unassembled WGS sequence"/>
</dbReference>
<evidence type="ECO:0000313" key="2">
    <source>
        <dbReference type="Proteomes" id="UP001409291"/>
    </source>
</evidence>
<keyword evidence="2" id="KW-1185">Reference proteome</keyword>
<sequence length="139" mass="16259">MSSTFQNIQIPAPFQNDMLFEDFTKHYFNELHKTTSYSLFGRNGQNQAGIDVISFDKKVAIQCKLRVINNQNDKTIKRNLIIELKKDFKSFLIYIKENNLPFNKYIFASTYKDDVDIITECFKLSQEHGVSVEYCVILP</sequence>
<protein>
    <recommendedName>
        <fullName evidence="3">Restriction endonuclease type IV Mrr domain-containing protein</fullName>
    </recommendedName>
</protein>